<dbReference type="RefSeq" id="WP_160802070.1">
    <property type="nucleotide sequence ID" value="NZ_WUUL01000009.1"/>
</dbReference>
<comment type="caution">
    <text evidence="3">The sequence shown here is derived from an EMBL/GenBank/DDBJ whole genome shotgun (WGS) entry which is preliminary data.</text>
</comment>
<sequence>MQNKAKVIVCMLLFPVVLTGCFSNPSAKVSKPIDPPQGEAHVVQAPVPAKKEAQGHLTELYTMNQDGYVIPYSAKLPGKSLAKSSLESLIEGSAQSSVLPKGMKAVLPKGTEVLGVKIKNGTATVNFSKNFRHYKVQDELKILNAITWTLTGFSKIKSVNLQIEGKDLAVMPKGKSVAQNLTRADGINVEVANGVDISGSMPVTLYFLSQADDDSISYVPVTRLVNRSANIGETVVKELVRGPLENSHLIGPLDTATTIKGVKLNGKQVTANFGKEILQYNDQTAASKSALESIVLSLTQNMNANKVKIMVEGKQTIGVLNNEGKNVDLPVTRPKQINPSGL</sequence>
<feature type="chain" id="PRO_5026014479" evidence="1">
    <location>
        <begin position="28"/>
        <end position="342"/>
    </location>
</feature>
<reference evidence="3 4" key="1">
    <citation type="submission" date="2019-12" db="EMBL/GenBank/DDBJ databases">
        <title>Whole-genome analyses of novel actinobacteria.</title>
        <authorList>
            <person name="Sahin N."/>
            <person name="Saygin H."/>
        </authorList>
    </citation>
    <scope>NUCLEOTIDE SEQUENCE [LARGE SCALE GENOMIC DNA]</scope>
    <source>
        <strain evidence="3 4">KC615</strain>
    </source>
</reference>
<gene>
    <name evidence="3" type="ORF">GSM42_13525</name>
</gene>
<keyword evidence="1" id="KW-0732">Signal</keyword>
<dbReference type="Pfam" id="PF10646">
    <property type="entry name" value="Germane"/>
    <property type="match status" value="2"/>
</dbReference>
<evidence type="ECO:0000256" key="1">
    <source>
        <dbReference type="SAM" id="SignalP"/>
    </source>
</evidence>
<dbReference type="Proteomes" id="UP000430692">
    <property type="component" value="Unassembled WGS sequence"/>
</dbReference>
<organism evidence="3 4">
    <name type="scientific">Shimazuella alba</name>
    <dbReference type="NCBI Taxonomy" id="2690964"/>
    <lineage>
        <taxon>Bacteria</taxon>
        <taxon>Bacillati</taxon>
        <taxon>Bacillota</taxon>
        <taxon>Bacilli</taxon>
        <taxon>Bacillales</taxon>
        <taxon>Thermoactinomycetaceae</taxon>
        <taxon>Shimazuella</taxon>
    </lineage>
</organism>
<accession>A0A6I4VXW4</accession>
<dbReference type="InterPro" id="IPR019606">
    <property type="entry name" value="GerMN"/>
</dbReference>
<dbReference type="AlphaFoldDB" id="A0A6I4VXW4"/>
<dbReference type="SMART" id="SM00909">
    <property type="entry name" value="Germane"/>
    <property type="match status" value="2"/>
</dbReference>
<dbReference type="PROSITE" id="PS51257">
    <property type="entry name" value="PROKAR_LIPOPROTEIN"/>
    <property type="match status" value="1"/>
</dbReference>
<feature type="signal peptide" evidence="1">
    <location>
        <begin position="1"/>
        <end position="27"/>
    </location>
</feature>
<evidence type="ECO:0000259" key="2">
    <source>
        <dbReference type="SMART" id="SM00909"/>
    </source>
</evidence>
<dbReference type="EMBL" id="WUUL01000009">
    <property type="protein sequence ID" value="MXQ54716.1"/>
    <property type="molecule type" value="Genomic_DNA"/>
</dbReference>
<evidence type="ECO:0000313" key="4">
    <source>
        <dbReference type="Proteomes" id="UP000430692"/>
    </source>
</evidence>
<evidence type="ECO:0000313" key="3">
    <source>
        <dbReference type="EMBL" id="MXQ54716.1"/>
    </source>
</evidence>
<feature type="domain" description="GerMN" evidence="2">
    <location>
        <begin position="232"/>
        <end position="320"/>
    </location>
</feature>
<protein>
    <submittedName>
        <fullName evidence="3">Sporulation protein</fullName>
    </submittedName>
</protein>
<feature type="domain" description="GerMN" evidence="2">
    <location>
        <begin position="82"/>
        <end position="172"/>
    </location>
</feature>
<keyword evidence="4" id="KW-1185">Reference proteome</keyword>
<proteinExistence type="predicted"/>
<name>A0A6I4VXW4_9BACL</name>